<dbReference type="InterPro" id="IPR004045">
    <property type="entry name" value="Glutathione_S-Trfase_N"/>
</dbReference>
<dbReference type="Proteomes" id="UP001596037">
    <property type="component" value="Unassembled WGS sequence"/>
</dbReference>
<proteinExistence type="predicted"/>
<keyword evidence="4" id="KW-1185">Reference proteome</keyword>
<dbReference type="InterPro" id="IPR040079">
    <property type="entry name" value="Glutathione_S-Trfase"/>
</dbReference>
<evidence type="ECO:0000259" key="2">
    <source>
        <dbReference type="PROSITE" id="PS50405"/>
    </source>
</evidence>
<gene>
    <name evidence="3" type="ORF">ACFPOE_18445</name>
</gene>
<dbReference type="PROSITE" id="PS50405">
    <property type="entry name" value="GST_CTER"/>
    <property type="match status" value="1"/>
</dbReference>
<reference evidence="4" key="1">
    <citation type="journal article" date="2019" name="Int. J. Syst. Evol. Microbiol.">
        <title>The Global Catalogue of Microorganisms (GCM) 10K type strain sequencing project: providing services to taxonomists for standard genome sequencing and annotation.</title>
        <authorList>
            <consortium name="The Broad Institute Genomics Platform"/>
            <consortium name="The Broad Institute Genome Sequencing Center for Infectious Disease"/>
            <person name="Wu L."/>
            <person name="Ma J."/>
        </authorList>
    </citation>
    <scope>NUCLEOTIDE SEQUENCE [LARGE SCALE GENOMIC DNA]</scope>
    <source>
        <strain evidence="4">CCUG 57401</strain>
    </source>
</reference>
<comment type="caution">
    <text evidence="3">The sequence shown here is derived from an EMBL/GenBank/DDBJ whole genome shotgun (WGS) entry which is preliminary data.</text>
</comment>
<sequence length="232" mass="25809">MATPAHFTLYTGPLSMFGAKAEIAALEKGLQFERVMVAYDSARGYDPKHPEVLRVNPKRQVPVLVHGAVEIFDSTQIFEYLEDLQPEPALWPREREARALARLLEHKSDEVYFPHVIRLMGLQDALRGDAAQAAIGAATGYYGEMEAQLADRPFLAGSYSFADIAFYMAALFGERQGAPLTAATPRLLQWRERMTQRPAVRQVAGTMAAWLRSVGRPVPVFLRGAMSTMQVV</sequence>
<evidence type="ECO:0000313" key="4">
    <source>
        <dbReference type="Proteomes" id="UP001596037"/>
    </source>
</evidence>
<organism evidence="3 4">
    <name type="scientific">Caenimonas terrae</name>
    <dbReference type="NCBI Taxonomy" id="696074"/>
    <lineage>
        <taxon>Bacteria</taxon>
        <taxon>Pseudomonadati</taxon>
        <taxon>Pseudomonadota</taxon>
        <taxon>Betaproteobacteria</taxon>
        <taxon>Burkholderiales</taxon>
        <taxon>Comamonadaceae</taxon>
        <taxon>Caenimonas</taxon>
    </lineage>
</organism>
<dbReference type="InterPro" id="IPR036282">
    <property type="entry name" value="Glutathione-S-Trfase_C_sf"/>
</dbReference>
<dbReference type="EMBL" id="JBHSMF010000009">
    <property type="protein sequence ID" value="MFC5499531.1"/>
    <property type="molecule type" value="Genomic_DNA"/>
</dbReference>
<dbReference type="InterPro" id="IPR004046">
    <property type="entry name" value="GST_C"/>
</dbReference>
<dbReference type="Gene3D" id="1.20.1050.10">
    <property type="match status" value="1"/>
</dbReference>
<dbReference type="Pfam" id="PF13417">
    <property type="entry name" value="GST_N_3"/>
    <property type="match status" value="1"/>
</dbReference>
<accession>A0ABW0NFZ0</accession>
<protein>
    <submittedName>
        <fullName evidence="3">Glutathione S-transferase family protein</fullName>
    </submittedName>
</protein>
<dbReference type="SFLD" id="SFLDS00019">
    <property type="entry name" value="Glutathione_Transferase_(cytos"/>
    <property type="match status" value="1"/>
</dbReference>
<dbReference type="PANTHER" id="PTHR44051:SF8">
    <property type="entry name" value="GLUTATHIONE S-TRANSFERASE GSTA"/>
    <property type="match status" value="1"/>
</dbReference>
<name>A0ABW0NFZ0_9BURK</name>
<feature type="domain" description="GST N-terminal" evidence="1">
    <location>
        <begin position="5"/>
        <end position="89"/>
    </location>
</feature>
<dbReference type="SUPFAM" id="SSF47616">
    <property type="entry name" value="GST C-terminal domain-like"/>
    <property type="match status" value="1"/>
</dbReference>
<dbReference type="PANTHER" id="PTHR44051">
    <property type="entry name" value="GLUTATHIONE S-TRANSFERASE-RELATED"/>
    <property type="match status" value="1"/>
</dbReference>
<evidence type="ECO:0000259" key="1">
    <source>
        <dbReference type="PROSITE" id="PS50404"/>
    </source>
</evidence>
<dbReference type="CDD" id="cd00570">
    <property type="entry name" value="GST_N_family"/>
    <property type="match status" value="1"/>
</dbReference>
<evidence type="ECO:0000313" key="3">
    <source>
        <dbReference type="EMBL" id="MFC5499531.1"/>
    </source>
</evidence>
<dbReference type="Gene3D" id="3.40.30.10">
    <property type="entry name" value="Glutaredoxin"/>
    <property type="match status" value="1"/>
</dbReference>
<feature type="domain" description="GST C-terminal" evidence="2">
    <location>
        <begin position="94"/>
        <end position="221"/>
    </location>
</feature>
<dbReference type="SUPFAM" id="SSF52833">
    <property type="entry name" value="Thioredoxin-like"/>
    <property type="match status" value="1"/>
</dbReference>
<dbReference type="InterPro" id="IPR036249">
    <property type="entry name" value="Thioredoxin-like_sf"/>
</dbReference>
<dbReference type="Pfam" id="PF00043">
    <property type="entry name" value="GST_C"/>
    <property type="match status" value="1"/>
</dbReference>
<dbReference type="RefSeq" id="WP_376851752.1">
    <property type="nucleotide sequence ID" value="NZ_JBHSMF010000009.1"/>
</dbReference>
<dbReference type="PROSITE" id="PS50404">
    <property type="entry name" value="GST_NTER"/>
    <property type="match status" value="1"/>
</dbReference>
<dbReference type="SFLD" id="SFLDG00358">
    <property type="entry name" value="Main_(cytGST)"/>
    <property type="match status" value="1"/>
</dbReference>
<dbReference type="InterPro" id="IPR010987">
    <property type="entry name" value="Glutathione-S-Trfase_C-like"/>
</dbReference>